<dbReference type="InterPro" id="IPR045051">
    <property type="entry name" value="SBT"/>
</dbReference>
<dbReference type="PRINTS" id="PR00723">
    <property type="entry name" value="SUBTILISIN"/>
</dbReference>
<evidence type="ECO:0000256" key="1">
    <source>
        <dbReference type="ARBA" id="ARBA00011073"/>
    </source>
</evidence>
<dbReference type="Gene3D" id="3.40.50.200">
    <property type="entry name" value="Peptidase S8/S53 domain"/>
    <property type="match status" value="1"/>
</dbReference>
<name>A0AAV5LJV3_9ROSI</name>
<dbReference type="EMBL" id="BPVZ01000122">
    <property type="protein sequence ID" value="GKV37410.1"/>
    <property type="molecule type" value="Genomic_DNA"/>
</dbReference>
<evidence type="ECO:0000256" key="7">
    <source>
        <dbReference type="PIRSR" id="PIRSR615500-1"/>
    </source>
</evidence>
<dbReference type="InterPro" id="IPR041469">
    <property type="entry name" value="Subtilisin-like_FN3"/>
</dbReference>
<dbReference type="FunFam" id="3.50.30.30:FF:000005">
    <property type="entry name" value="subtilisin-like protease SBT1.5"/>
    <property type="match status" value="1"/>
</dbReference>
<comment type="similarity">
    <text evidence="1 8">Belongs to the peptidase S8 family.</text>
</comment>
<feature type="active site" description="Charge relay system" evidence="7 8">
    <location>
        <position position="502"/>
    </location>
</feature>
<protein>
    <recommendedName>
        <fullName evidence="15">Subtilisin-like protease SBT5.3</fullName>
    </recommendedName>
</protein>
<keyword evidence="3" id="KW-0732">Signal</keyword>
<evidence type="ECO:0000259" key="10">
    <source>
        <dbReference type="Pfam" id="PF02225"/>
    </source>
</evidence>
<feature type="domain" description="Inhibitor I9" evidence="11">
    <location>
        <begin position="9"/>
        <end position="56"/>
    </location>
</feature>
<dbReference type="InterPro" id="IPR046450">
    <property type="entry name" value="PA_dom_sf"/>
</dbReference>
<dbReference type="FunFam" id="2.60.40.2310:FF:000001">
    <property type="entry name" value="Subtilisin-like protease SBT1.5"/>
    <property type="match status" value="1"/>
</dbReference>
<evidence type="ECO:0000256" key="2">
    <source>
        <dbReference type="ARBA" id="ARBA00022670"/>
    </source>
</evidence>
<evidence type="ECO:0000259" key="11">
    <source>
        <dbReference type="Pfam" id="PF05922"/>
    </source>
</evidence>
<evidence type="ECO:0008006" key="15">
    <source>
        <dbReference type="Google" id="ProtNLM"/>
    </source>
</evidence>
<keyword evidence="5 8" id="KW-0720">Serine protease</keyword>
<dbReference type="GO" id="GO:0006508">
    <property type="term" value="P:proteolysis"/>
    <property type="evidence" value="ECO:0007669"/>
    <property type="project" value="UniProtKB-KW"/>
</dbReference>
<keyword evidence="14" id="KW-1185">Reference proteome</keyword>
<dbReference type="Pfam" id="PF05922">
    <property type="entry name" value="Inhibitor_I9"/>
    <property type="match status" value="1"/>
</dbReference>
<dbReference type="CDD" id="cd04852">
    <property type="entry name" value="Peptidases_S8_3"/>
    <property type="match status" value="1"/>
</dbReference>
<dbReference type="InterPro" id="IPR003137">
    <property type="entry name" value="PA_domain"/>
</dbReference>
<evidence type="ECO:0000313" key="14">
    <source>
        <dbReference type="Proteomes" id="UP001054252"/>
    </source>
</evidence>
<evidence type="ECO:0000259" key="9">
    <source>
        <dbReference type="Pfam" id="PF00082"/>
    </source>
</evidence>
<evidence type="ECO:0000256" key="3">
    <source>
        <dbReference type="ARBA" id="ARBA00022729"/>
    </source>
</evidence>
<dbReference type="Proteomes" id="UP001054252">
    <property type="component" value="Unassembled WGS sequence"/>
</dbReference>
<proteinExistence type="inferred from homology"/>
<comment type="caution">
    <text evidence="13">The sequence shown here is derived from an EMBL/GenBank/DDBJ whole genome shotgun (WGS) entry which is preliminary data.</text>
</comment>
<dbReference type="GO" id="GO:0004252">
    <property type="term" value="F:serine-type endopeptidase activity"/>
    <property type="evidence" value="ECO:0007669"/>
    <property type="project" value="UniProtKB-UniRule"/>
</dbReference>
<accession>A0AAV5LJV3</accession>
<evidence type="ECO:0000256" key="8">
    <source>
        <dbReference type="PROSITE-ProRule" id="PRU01240"/>
    </source>
</evidence>
<dbReference type="InterPro" id="IPR037045">
    <property type="entry name" value="S8pro/Inhibitor_I9_sf"/>
</dbReference>
<dbReference type="InterPro" id="IPR015500">
    <property type="entry name" value="Peptidase_S8_subtilisin-rel"/>
</dbReference>
<evidence type="ECO:0000256" key="5">
    <source>
        <dbReference type="ARBA" id="ARBA00022825"/>
    </source>
</evidence>
<dbReference type="PANTHER" id="PTHR10795">
    <property type="entry name" value="PROPROTEIN CONVERTASE SUBTILISIN/KEXIN"/>
    <property type="match status" value="1"/>
</dbReference>
<dbReference type="InterPro" id="IPR010259">
    <property type="entry name" value="S8pro/Inhibitor_I9"/>
</dbReference>
<dbReference type="CDD" id="cd02120">
    <property type="entry name" value="PA_subtilisin_like"/>
    <property type="match status" value="1"/>
</dbReference>
<keyword evidence="6" id="KW-0325">Glycoprotein</keyword>
<feature type="domain" description="Peptidase S8/S53" evidence="9">
    <location>
        <begin position="84"/>
        <end position="562"/>
    </location>
</feature>
<dbReference type="SUPFAM" id="SSF52025">
    <property type="entry name" value="PA domain"/>
    <property type="match status" value="1"/>
</dbReference>
<keyword evidence="2 8" id="KW-0645">Protease</keyword>
<feature type="domain" description="PA" evidence="10">
    <location>
        <begin position="342"/>
        <end position="417"/>
    </location>
</feature>
<evidence type="ECO:0000256" key="4">
    <source>
        <dbReference type="ARBA" id="ARBA00022801"/>
    </source>
</evidence>
<organism evidence="13 14">
    <name type="scientific">Rubroshorea leprosula</name>
    <dbReference type="NCBI Taxonomy" id="152421"/>
    <lineage>
        <taxon>Eukaryota</taxon>
        <taxon>Viridiplantae</taxon>
        <taxon>Streptophyta</taxon>
        <taxon>Embryophyta</taxon>
        <taxon>Tracheophyta</taxon>
        <taxon>Spermatophyta</taxon>
        <taxon>Magnoliopsida</taxon>
        <taxon>eudicotyledons</taxon>
        <taxon>Gunneridae</taxon>
        <taxon>Pentapetalae</taxon>
        <taxon>rosids</taxon>
        <taxon>malvids</taxon>
        <taxon>Malvales</taxon>
        <taxon>Dipterocarpaceae</taxon>
        <taxon>Rubroshorea</taxon>
    </lineage>
</organism>
<reference evidence="13 14" key="1">
    <citation type="journal article" date="2021" name="Commun. Biol.">
        <title>The genome of Shorea leprosula (Dipterocarpaceae) highlights the ecological relevance of drought in aseasonal tropical rainforests.</title>
        <authorList>
            <person name="Ng K.K.S."/>
            <person name="Kobayashi M.J."/>
            <person name="Fawcett J.A."/>
            <person name="Hatakeyama M."/>
            <person name="Paape T."/>
            <person name="Ng C.H."/>
            <person name="Ang C.C."/>
            <person name="Tnah L.H."/>
            <person name="Lee C.T."/>
            <person name="Nishiyama T."/>
            <person name="Sese J."/>
            <person name="O'Brien M.J."/>
            <person name="Copetti D."/>
            <person name="Mohd Noor M.I."/>
            <person name="Ong R.C."/>
            <person name="Putra M."/>
            <person name="Sireger I.Z."/>
            <person name="Indrioko S."/>
            <person name="Kosugi Y."/>
            <person name="Izuno A."/>
            <person name="Isagi Y."/>
            <person name="Lee S.L."/>
            <person name="Shimizu K.K."/>
        </authorList>
    </citation>
    <scope>NUCLEOTIDE SEQUENCE [LARGE SCALE GENOMIC DNA]</scope>
    <source>
        <strain evidence="13">214</strain>
    </source>
</reference>
<dbReference type="AlphaFoldDB" id="A0AAV5LJV3"/>
<evidence type="ECO:0000313" key="13">
    <source>
        <dbReference type="EMBL" id="GKV37410.1"/>
    </source>
</evidence>
<dbReference type="FunFam" id="3.40.50.200:FF:000006">
    <property type="entry name" value="Subtilisin-like protease SBT1.5"/>
    <property type="match status" value="1"/>
</dbReference>
<dbReference type="SUPFAM" id="SSF52743">
    <property type="entry name" value="Subtilisin-like"/>
    <property type="match status" value="1"/>
</dbReference>
<dbReference type="InterPro" id="IPR036852">
    <property type="entry name" value="Peptidase_S8/S53_dom_sf"/>
</dbReference>
<feature type="active site" description="Charge relay system" evidence="7 8">
    <location>
        <position position="93"/>
    </location>
</feature>
<dbReference type="InterPro" id="IPR023828">
    <property type="entry name" value="Peptidase_S8_Ser-AS"/>
</dbReference>
<sequence length="713" mass="76204">MGLSQLRAEIARDKIFYSYSHSINGFAAVLEEEEAAQLAKRSDVISVFPNKPKKLHTTHSWEFLRLTRDGIIPSQGIWKKARFGKDTIIGNLDTGVWPELKSFSGEGYGPIPSRWRGTCQSGNGDKLLCNRKLIGLRYFNKGLAEAVGDQLNSSLSTARDLDGHGSHTLSTAGGNFVQGANVFRHGNGTASGGSPAARVAAYKVCWPQTGGTACMDADILAAFDAAISDGVDVLSLSLGSDAQEFSEDGIAIGSFHAVKNGITVVASAGNSGPTPGSVSNVAPWIFTIGASTIDREFTSYIKLGNKKQIKGMSLSATILPHGKYYPLITGASAKLDNVPEVDANLCAPDSLDPRKAKGKIVVCLRGDYGRTEKGVAALRAGAVGMILANDEQSGNEVLADAHMLPAAHVNFADGQTIYAYINSNGKPIAKIKHVKTVLGTKPAPKMAAFSSRGPNFIDPEILKPDITAPGVAIIAGYSLATSPTDSEFDKRRIPFNTLSGTSMSCPHVSGVVGLLKTLYPLWSPAAIKSAIMTTARIRDNEEQAMKDSSTNDMATPFAYGVGDVRPNRAMDPGLVYDLTVDDYLNYLCGRGYNTSLLKSFTTKPYACPKSYSVTNFNYPSISLPELSGQVTVTRRVKNVGHPGTYSARIKSPVGVSVSVRPKTLTFKKMGEEKEFAVTFNSTSKVGSGDFLFGQLVWSDGKHNVRSPIVINHK</sequence>
<dbReference type="Pfam" id="PF00082">
    <property type="entry name" value="Peptidase_S8"/>
    <property type="match status" value="1"/>
</dbReference>
<feature type="active site" description="Charge relay system" evidence="7 8">
    <location>
        <position position="164"/>
    </location>
</feature>
<feature type="domain" description="Subtilisin-like protease fibronectin type-III" evidence="12">
    <location>
        <begin position="615"/>
        <end position="710"/>
    </location>
</feature>
<dbReference type="PROSITE" id="PS51892">
    <property type="entry name" value="SUBTILASE"/>
    <property type="match status" value="1"/>
</dbReference>
<gene>
    <name evidence="13" type="ORF">SLEP1_g45443</name>
</gene>
<evidence type="ECO:0000256" key="6">
    <source>
        <dbReference type="ARBA" id="ARBA00023180"/>
    </source>
</evidence>
<dbReference type="Gene3D" id="3.30.70.80">
    <property type="entry name" value="Peptidase S8 propeptide/proteinase inhibitor I9"/>
    <property type="match status" value="1"/>
</dbReference>
<dbReference type="InterPro" id="IPR034197">
    <property type="entry name" value="Peptidases_S8_3"/>
</dbReference>
<dbReference type="InterPro" id="IPR000209">
    <property type="entry name" value="Peptidase_S8/S53_dom"/>
</dbReference>
<evidence type="ECO:0000259" key="12">
    <source>
        <dbReference type="Pfam" id="PF17766"/>
    </source>
</evidence>
<dbReference type="PROSITE" id="PS00138">
    <property type="entry name" value="SUBTILASE_SER"/>
    <property type="match status" value="1"/>
</dbReference>
<dbReference type="Gene3D" id="3.50.30.30">
    <property type="match status" value="1"/>
</dbReference>
<dbReference type="Pfam" id="PF02225">
    <property type="entry name" value="PA"/>
    <property type="match status" value="1"/>
</dbReference>
<dbReference type="Gene3D" id="2.60.40.2310">
    <property type="match status" value="1"/>
</dbReference>
<dbReference type="Pfam" id="PF17766">
    <property type="entry name" value="fn3_6"/>
    <property type="match status" value="1"/>
</dbReference>
<keyword evidence="4 8" id="KW-0378">Hydrolase</keyword>